<dbReference type="Proteomes" id="UP000014500">
    <property type="component" value="Unassembled WGS sequence"/>
</dbReference>
<feature type="chain" id="PRO_5004580217" description="Niemann-Pick C1 N-terminal domain-containing protein" evidence="1">
    <location>
        <begin position="20"/>
        <end position="184"/>
    </location>
</feature>
<keyword evidence="1" id="KW-0732">Signal</keyword>
<dbReference type="Pfam" id="PF16414">
    <property type="entry name" value="NPC1_N"/>
    <property type="match status" value="1"/>
</dbReference>
<name>T1JDS6_STRMM</name>
<protein>
    <recommendedName>
        <fullName evidence="2">Niemann-Pick C1 N-terminal domain-containing protein</fullName>
    </recommendedName>
</protein>
<feature type="domain" description="Niemann-Pick C1 N-terminal" evidence="2">
    <location>
        <begin position="97"/>
        <end position="177"/>
    </location>
</feature>
<sequence>MKLLILLLFIFNLTGKALAEDTCVWYSHEFEISVNTVENKPAMLLNNTKLAEEFKNFCPTLADENGMFYICCDETLVTKYLKLQKQFLERCPTLEVTLEYMVTKSFADNLFESCYNVTNPSMGNATLDLLCKPWGKTNCTVEKWLTSLGNVTFWNQNEVIKNGKTYRPMNATTFPCNVGFGVSI</sequence>
<dbReference type="GO" id="GO:0005886">
    <property type="term" value="C:plasma membrane"/>
    <property type="evidence" value="ECO:0007669"/>
    <property type="project" value="TreeGrafter"/>
</dbReference>
<proteinExistence type="predicted"/>
<evidence type="ECO:0000259" key="2">
    <source>
        <dbReference type="Pfam" id="PF16414"/>
    </source>
</evidence>
<accession>T1JDS6</accession>
<dbReference type="GO" id="GO:0015918">
    <property type="term" value="P:sterol transport"/>
    <property type="evidence" value="ECO:0007669"/>
    <property type="project" value="TreeGrafter"/>
</dbReference>
<dbReference type="HOGENOM" id="CLU_094363_0_0_1"/>
<dbReference type="PANTHER" id="PTHR45727:SF2">
    <property type="entry name" value="NPC INTRACELLULAR CHOLESTEROL TRANSPORTER 1"/>
    <property type="match status" value="1"/>
</dbReference>
<dbReference type="GO" id="GO:0030299">
    <property type="term" value="P:intestinal cholesterol absorption"/>
    <property type="evidence" value="ECO:0007669"/>
    <property type="project" value="TreeGrafter"/>
</dbReference>
<evidence type="ECO:0000313" key="3">
    <source>
        <dbReference type="EnsemblMetazoa" id="SMAR011961-PA"/>
    </source>
</evidence>
<dbReference type="GO" id="GO:0042632">
    <property type="term" value="P:cholesterol homeostasis"/>
    <property type="evidence" value="ECO:0007669"/>
    <property type="project" value="TreeGrafter"/>
</dbReference>
<dbReference type="InterPro" id="IPR032190">
    <property type="entry name" value="NPC1_N"/>
</dbReference>
<dbReference type="GO" id="GO:0015485">
    <property type="term" value="F:cholesterol binding"/>
    <property type="evidence" value="ECO:0007669"/>
    <property type="project" value="TreeGrafter"/>
</dbReference>
<dbReference type="STRING" id="126957.T1JDS6"/>
<keyword evidence="4" id="KW-1185">Reference proteome</keyword>
<reference evidence="4" key="1">
    <citation type="submission" date="2011-05" db="EMBL/GenBank/DDBJ databases">
        <authorList>
            <person name="Richards S.R."/>
            <person name="Qu J."/>
            <person name="Jiang H."/>
            <person name="Jhangiani S.N."/>
            <person name="Agravi P."/>
            <person name="Goodspeed R."/>
            <person name="Gross S."/>
            <person name="Mandapat C."/>
            <person name="Jackson L."/>
            <person name="Mathew T."/>
            <person name="Pu L."/>
            <person name="Thornton R."/>
            <person name="Saada N."/>
            <person name="Wilczek-Boney K.B."/>
            <person name="Lee S."/>
            <person name="Kovar C."/>
            <person name="Wu Y."/>
            <person name="Scherer S.E."/>
            <person name="Worley K.C."/>
            <person name="Muzny D.M."/>
            <person name="Gibbs R."/>
        </authorList>
    </citation>
    <scope>NUCLEOTIDE SEQUENCE</scope>
    <source>
        <strain evidence="4">Brora</strain>
    </source>
</reference>
<feature type="signal peptide" evidence="1">
    <location>
        <begin position="1"/>
        <end position="19"/>
    </location>
</feature>
<dbReference type="PANTHER" id="PTHR45727">
    <property type="entry name" value="NPC INTRACELLULAR CHOLESTEROL TRANSPORTER 1"/>
    <property type="match status" value="1"/>
</dbReference>
<organism evidence="3 4">
    <name type="scientific">Strigamia maritima</name>
    <name type="common">European centipede</name>
    <name type="synonym">Geophilus maritimus</name>
    <dbReference type="NCBI Taxonomy" id="126957"/>
    <lineage>
        <taxon>Eukaryota</taxon>
        <taxon>Metazoa</taxon>
        <taxon>Ecdysozoa</taxon>
        <taxon>Arthropoda</taxon>
        <taxon>Myriapoda</taxon>
        <taxon>Chilopoda</taxon>
        <taxon>Pleurostigmophora</taxon>
        <taxon>Geophilomorpha</taxon>
        <taxon>Linotaeniidae</taxon>
        <taxon>Strigamia</taxon>
    </lineage>
</organism>
<dbReference type="EnsemblMetazoa" id="SMAR011961-RA">
    <property type="protein sequence ID" value="SMAR011961-PA"/>
    <property type="gene ID" value="SMAR011961"/>
</dbReference>
<evidence type="ECO:0000313" key="4">
    <source>
        <dbReference type="Proteomes" id="UP000014500"/>
    </source>
</evidence>
<evidence type="ECO:0000256" key="1">
    <source>
        <dbReference type="SAM" id="SignalP"/>
    </source>
</evidence>
<dbReference type="AlphaFoldDB" id="T1JDS6"/>
<dbReference type="EMBL" id="JH432112">
    <property type="status" value="NOT_ANNOTATED_CDS"/>
    <property type="molecule type" value="Genomic_DNA"/>
</dbReference>
<reference evidence="3" key="2">
    <citation type="submission" date="2015-02" db="UniProtKB">
        <authorList>
            <consortium name="EnsemblMetazoa"/>
        </authorList>
    </citation>
    <scope>IDENTIFICATION</scope>
</reference>
<dbReference type="PhylomeDB" id="T1JDS6"/>